<dbReference type="PROSITE" id="PS51764">
    <property type="entry name" value="GH26"/>
    <property type="match status" value="1"/>
</dbReference>
<keyword evidence="3 4" id="KW-0326">Glycosidase</keyword>
<evidence type="ECO:0000313" key="7">
    <source>
        <dbReference type="EMBL" id="RZU48394.1"/>
    </source>
</evidence>
<keyword evidence="8" id="KW-1185">Reference proteome</keyword>
<dbReference type="GO" id="GO:0006080">
    <property type="term" value="P:substituted mannan metabolic process"/>
    <property type="evidence" value="ECO:0007669"/>
    <property type="project" value="InterPro"/>
</dbReference>
<comment type="caution">
    <text evidence="7">The sequence shown here is derived from an EMBL/GenBank/DDBJ whole genome shotgun (WGS) entry which is preliminary data.</text>
</comment>
<name>A0A4Q7ZDR4_9ACTN</name>
<feature type="active site" description="Nucleophile" evidence="4">
    <location>
        <position position="279"/>
    </location>
</feature>
<accession>A0A4Q7ZDR4</accession>
<evidence type="ECO:0000256" key="3">
    <source>
        <dbReference type="ARBA" id="ARBA00023295"/>
    </source>
</evidence>
<evidence type="ECO:0000259" key="6">
    <source>
        <dbReference type="PROSITE" id="PS51764"/>
    </source>
</evidence>
<organism evidence="7 8">
    <name type="scientific">Krasilnikovia cinnamomea</name>
    <dbReference type="NCBI Taxonomy" id="349313"/>
    <lineage>
        <taxon>Bacteria</taxon>
        <taxon>Bacillati</taxon>
        <taxon>Actinomycetota</taxon>
        <taxon>Actinomycetes</taxon>
        <taxon>Micromonosporales</taxon>
        <taxon>Micromonosporaceae</taxon>
        <taxon>Krasilnikovia</taxon>
    </lineage>
</organism>
<dbReference type="Gene3D" id="3.20.20.80">
    <property type="entry name" value="Glycosidases"/>
    <property type="match status" value="1"/>
</dbReference>
<keyword evidence="2 4" id="KW-0378">Hydrolase</keyword>
<dbReference type="PANTHER" id="PTHR40079:SF4">
    <property type="entry name" value="GH26 DOMAIN-CONTAINING PROTEIN-RELATED"/>
    <property type="match status" value="1"/>
</dbReference>
<dbReference type="GO" id="GO:0016985">
    <property type="term" value="F:mannan endo-1,4-beta-mannosidase activity"/>
    <property type="evidence" value="ECO:0007669"/>
    <property type="project" value="InterPro"/>
</dbReference>
<dbReference type="AlphaFoldDB" id="A0A4Q7ZDR4"/>
<protein>
    <submittedName>
        <fullName evidence="7">Glycosyl hydrolase family 26</fullName>
    </submittedName>
</protein>
<dbReference type="InterPro" id="IPR017853">
    <property type="entry name" value="GH"/>
</dbReference>
<feature type="region of interest" description="Disordered" evidence="5">
    <location>
        <begin position="36"/>
        <end position="59"/>
    </location>
</feature>
<dbReference type="Pfam" id="PF02156">
    <property type="entry name" value="Glyco_hydro_26"/>
    <property type="match status" value="1"/>
</dbReference>
<dbReference type="InterPro" id="IPR006311">
    <property type="entry name" value="TAT_signal"/>
</dbReference>
<evidence type="ECO:0000256" key="4">
    <source>
        <dbReference type="PROSITE-ProRule" id="PRU01100"/>
    </source>
</evidence>
<reference evidence="7 8" key="1">
    <citation type="submission" date="2019-02" db="EMBL/GenBank/DDBJ databases">
        <title>Sequencing the genomes of 1000 actinobacteria strains.</title>
        <authorList>
            <person name="Klenk H.-P."/>
        </authorList>
    </citation>
    <scope>NUCLEOTIDE SEQUENCE [LARGE SCALE GENOMIC DNA]</scope>
    <source>
        <strain evidence="7 8">DSM 45162</strain>
    </source>
</reference>
<dbReference type="InterPro" id="IPR000805">
    <property type="entry name" value="Glyco_hydro_26"/>
</dbReference>
<dbReference type="RefSeq" id="WP_130507646.1">
    <property type="nucleotide sequence ID" value="NZ_SHKY01000001.1"/>
</dbReference>
<evidence type="ECO:0000313" key="8">
    <source>
        <dbReference type="Proteomes" id="UP000292564"/>
    </source>
</evidence>
<dbReference type="PROSITE" id="PS51318">
    <property type="entry name" value="TAT"/>
    <property type="match status" value="1"/>
</dbReference>
<comment type="similarity">
    <text evidence="1 4">Belongs to the glycosyl hydrolase 26 family.</text>
</comment>
<dbReference type="PANTHER" id="PTHR40079">
    <property type="entry name" value="MANNAN ENDO-1,4-BETA-MANNOSIDASE E-RELATED"/>
    <property type="match status" value="1"/>
</dbReference>
<sequence>MSAAHRPSPWLTRRRVLGLGALAAVPAVTLAVRGARSPDAPGAGAAPAPAVSSQPPTSAPALRVVTDGGGPVPFVAGKAMLGSYVGLKGKTLEQSLRLRRQQLGRDQRIVNLFYDWTDILLSAAPELPARTVPMISWAGTKYADITSGASDALIARAARRVARYGKPVMLRFAWEMNGGWFEWGGAKNGGHSEGYVKSWRRIHKIFRDAGVRNASWVWSPNWNSSPTAAWNTPQSYYPGDAYVDWVGVSGYNLHRESPEALFDGIYQLYAAKKPIVVTEVGAVDRGGRTKADWITVFDQWVQDRPGVGAVVWFDTDTHPGYDEKWRVDTDPQSLAAYREMATGPRFSG</sequence>
<evidence type="ECO:0000256" key="5">
    <source>
        <dbReference type="SAM" id="MobiDB-lite"/>
    </source>
</evidence>
<feature type="active site" description="Proton donor" evidence="4">
    <location>
        <position position="175"/>
    </location>
</feature>
<dbReference type="OrthoDB" id="9816550at2"/>
<proteinExistence type="inferred from homology"/>
<dbReference type="Proteomes" id="UP000292564">
    <property type="component" value="Unassembled WGS sequence"/>
</dbReference>
<dbReference type="SUPFAM" id="SSF51445">
    <property type="entry name" value="(Trans)glycosidases"/>
    <property type="match status" value="1"/>
</dbReference>
<dbReference type="InterPro" id="IPR022790">
    <property type="entry name" value="GH26_dom"/>
</dbReference>
<evidence type="ECO:0000256" key="1">
    <source>
        <dbReference type="ARBA" id="ARBA00007754"/>
    </source>
</evidence>
<dbReference type="EMBL" id="SHKY01000001">
    <property type="protein sequence ID" value="RZU48394.1"/>
    <property type="molecule type" value="Genomic_DNA"/>
</dbReference>
<feature type="domain" description="GH26" evidence="6">
    <location>
        <begin position="23"/>
        <end position="337"/>
    </location>
</feature>
<evidence type="ECO:0000256" key="2">
    <source>
        <dbReference type="ARBA" id="ARBA00022801"/>
    </source>
</evidence>
<gene>
    <name evidence="7" type="ORF">EV385_0108</name>
</gene>